<evidence type="ECO:0000313" key="3">
    <source>
        <dbReference type="Proteomes" id="UP000785679"/>
    </source>
</evidence>
<evidence type="ECO:0000256" key="1">
    <source>
        <dbReference type="SAM" id="MobiDB-lite"/>
    </source>
</evidence>
<evidence type="ECO:0000313" key="2">
    <source>
        <dbReference type="EMBL" id="TNV76656.1"/>
    </source>
</evidence>
<sequence>MIKIEQEEATQPSSQDCIAAQNREAQEQSTIKGVDVFTDDFGTSFDFGSTSSNHALTQETQITSSQSEMPRPLQLIDPEERNLSQITLSEKIHPEVMAQVPHSKAEEVKSSRPLPSHRPSLVDISGKHRSTIRYSDVQGRYPMISIWASPPGNLNRSIYKLNTEHVVSELEKGLERHLRHTKNHDGLVVYQDSKEKAQILACILPLPSATKSYHISHEEDKRGILCISVYFYSMSLAKLLEQMCKKVMFGILPVSQAYVTFRMKLPSQGDRGVSSSDQRAIHKKEAAREGIMKISDRSKPISKR</sequence>
<feature type="compositionally biased region" description="Low complexity" evidence="1">
    <location>
        <begin position="111"/>
        <end position="121"/>
    </location>
</feature>
<dbReference type="EMBL" id="RRYP01013192">
    <property type="protein sequence ID" value="TNV76656.1"/>
    <property type="molecule type" value="Genomic_DNA"/>
</dbReference>
<comment type="caution">
    <text evidence="2">The sequence shown here is derived from an EMBL/GenBank/DDBJ whole genome shotgun (WGS) entry which is preliminary data.</text>
</comment>
<organism evidence="2 3">
    <name type="scientific">Halteria grandinella</name>
    <dbReference type="NCBI Taxonomy" id="5974"/>
    <lineage>
        <taxon>Eukaryota</taxon>
        <taxon>Sar</taxon>
        <taxon>Alveolata</taxon>
        <taxon>Ciliophora</taxon>
        <taxon>Intramacronucleata</taxon>
        <taxon>Spirotrichea</taxon>
        <taxon>Stichotrichia</taxon>
        <taxon>Sporadotrichida</taxon>
        <taxon>Halteriidae</taxon>
        <taxon>Halteria</taxon>
    </lineage>
</organism>
<protein>
    <submittedName>
        <fullName evidence="2">Uncharacterized protein</fullName>
    </submittedName>
</protein>
<name>A0A8J8T049_HALGN</name>
<dbReference type="AlphaFoldDB" id="A0A8J8T049"/>
<feature type="region of interest" description="Disordered" evidence="1">
    <location>
        <begin position="103"/>
        <end position="123"/>
    </location>
</feature>
<feature type="compositionally biased region" description="Basic and acidic residues" evidence="1">
    <location>
        <begin position="279"/>
        <end position="304"/>
    </location>
</feature>
<gene>
    <name evidence="2" type="ORF">FGO68_gene6394</name>
</gene>
<dbReference type="Proteomes" id="UP000785679">
    <property type="component" value="Unassembled WGS sequence"/>
</dbReference>
<feature type="region of interest" description="Disordered" evidence="1">
    <location>
        <begin position="268"/>
        <end position="304"/>
    </location>
</feature>
<accession>A0A8J8T049</accession>
<reference evidence="2" key="1">
    <citation type="submission" date="2019-06" db="EMBL/GenBank/DDBJ databases">
        <authorList>
            <person name="Zheng W."/>
        </authorList>
    </citation>
    <scope>NUCLEOTIDE SEQUENCE</scope>
    <source>
        <strain evidence="2">QDHG01</strain>
    </source>
</reference>
<keyword evidence="3" id="KW-1185">Reference proteome</keyword>
<proteinExistence type="predicted"/>